<dbReference type="SUPFAM" id="SSF50129">
    <property type="entry name" value="GroES-like"/>
    <property type="match status" value="1"/>
</dbReference>
<dbReference type="EMBL" id="CP018095">
    <property type="protein sequence ID" value="APF38544.1"/>
    <property type="molecule type" value="Genomic_DNA"/>
</dbReference>
<dbReference type="Pfam" id="PF00107">
    <property type="entry name" value="ADH_zinc_N"/>
    <property type="match status" value="1"/>
</dbReference>
<dbReference type="Proteomes" id="UP000182703">
    <property type="component" value="Chromosome"/>
</dbReference>
<protein>
    <submittedName>
        <fullName evidence="4">NAD(P)H-quinone oxidoreductase</fullName>
    </submittedName>
</protein>
<evidence type="ECO:0000259" key="3">
    <source>
        <dbReference type="SMART" id="SM00829"/>
    </source>
</evidence>
<dbReference type="PANTHER" id="PTHR48106">
    <property type="entry name" value="QUINONE OXIDOREDUCTASE PIG3-RELATED"/>
    <property type="match status" value="1"/>
</dbReference>
<dbReference type="RefSeq" id="WP_071924240.1">
    <property type="nucleotide sequence ID" value="NZ_CP018095.1"/>
</dbReference>
<dbReference type="GO" id="GO:0070402">
    <property type="term" value="F:NADPH binding"/>
    <property type="evidence" value="ECO:0007669"/>
    <property type="project" value="TreeGrafter"/>
</dbReference>
<dbReference type="Pfam" id="PF08240">
    <property type="entry name" value="ADH_N"/>
    <property type="match status" value="1"/>
</dbReference>
<dbReference type="InterPro" id="IPR013149">
    <property type="entry name" value="ADH-like_C"/>
</dbReference>
<evidence type="ECO:0000256" key="2">
    <source>
        <dbReference type="ARBA" id="ARBA00023002"/>
    </source>
</evidence>
<organism evidence="4 5">
    <name type="scientific">Chelatococcus daeguensis</name>
    <dbReference type="NCBI Taxonomy" id="444444"/>
    <lineage>
        <taxon>Bacteria</taxon>
        <taxon>Pseudomonadati</taxon>
        <taxon>Pseudomonadota</taxon>
        <taxon>Alphaproteobacteria</taxon>
        <taxon>Hyphomicrobiales</taxon>
        <taxon>Chelatococcaceae</taxon>
        <taxon>Chelatococcus</taxon>
    </lineage>
</organism>
<sequence>MTVPASMRQARFDGAGGPEVIRVETAPVPTPGPGQVLIEVAAAGVNRPDCLQRAGNYPPPPGASNIPGLEVAGTVVAVGEGVTSPQLGEKVCALVISGGYAEYCVADAPLCLPVPAPLSLTEAAGLPETYFTVYDNLFTRGRLREGETLLVHGGSSGIGSTAIQLAKAFGAAVYATAGSQEKCDFCLGLGADAAINYREKDFVAEVKALTGGRGVDVVLDMVGGPYIARNLSVLAVEGRLVQIAFLQTSKVEIDLMPLMLKRQTITGSTLRARSVALKKAIADELRAKVWPLLDAGKVRPIVHATFPLAETRAAHELMESSAHQGKIMLEMRRD</sequence>
<accession>A0AAC9JUG6</accession>
<keyword evidence="2" id="KW-0560">Oxidoreductase</keyword>
<dbReference type="GO" id="GO:0016651">
    <property type="term" value="F:oxidoreductase activity, acting on NAD(P)H"/>
    <property type="evidence" value="ECO:0007669"/>
    <property type="project" value="TreeGrafter"/>
</dbReference>
<dbReference type="CDD" id="cd05276">
    <property type="entry name" value="p53_inducible_oxidoreductase"/>
    <property type="match status" value="1"/>
</dbReference>
<gene>
    <name evidence="4" type="ORF">BOQ54_15470</name>
</gene>
<dbReference type="InterPro" id="IPR013154">
    <property type="entry name" value="ADH-like_N"/>
</dbReference>
<dbReference type="InterPro" id="IPR011032">
    <property type="entry name" value="GroES-like_sf"/>
</dbReference>
<dbReference type="Gene3D" id="3.90.180.10">
    <property type="entry name" value="Medium-chain alcohol dehydrogenases, catalytic domain"/>
    <property type="match status" value="1"/>
</dbReference>
<dbReference type="NCBIfam" id="TIGR02824">
    <property type="entry name" value="quinone_pig3"/>
    <property type="match status" value="1"/>
</dbReference>
<feature type="domain" description="Enoyl reductase (ER)" evidence="3">
    <location>
        <begin position="16"/>
        <end position="329"/>
    </location>
</feature>
<dbReference type="SMART" id="SM00829">
    <property type="entry name" value="PKS_ER"/>
    <property type="match status" value="1"/>
</dbReference>
<dbReference type="AlphaFoldDB" id="A0AAC9JUG6"/>
<reference evidence="4 5" key="1">
    <citation type="submission" date="2016-11" db="EMBL/GenBank/DDBJ databases">
        <title>Complete genome sequence of the aerobically denitrifying bacterium Chelatococcus daeguensis TAD1.</title>
        <authorList>
            <person name="Yang Y."/>
            <person name="Huang S."/>
            <person name="Lin E."/>
        </authorList>
    </citation>
    <scope>NUCLEOTIDE SEQUENCE [LARGE SCALE GENOMIC DNA]</scope>
    <source>
        <strain evidence="4 5">TAD1</strain>
    </source>
</reference>
<evidence type="ECO:0000313" key="4">
    <source>
        <dbReference type="EMBL" id="APF38544.1"/>
    </source>
</evidence>
<dbReference type="KEGG" id="cdq:BOQ54_15470"/>
<name>A0AAC9JUG6_9HYPH</name>
<evidence type="ECO:0000313" key="5">
    <source>
        <dbReference type="Proteomes" id="UP000182703"/>
    </source>
</evidence>
<keyword evidence="1" id="KW-0521">NADP</keyword>
<dbReference type="Gene3D" id="3.40.50.720">
    <property type="entry name" value="NAD(P)-binding Rossmann-like Domain"/>
    <property type="match status" value="1"/>
</dbReference>
<dbReference type="InterPro" id="IPR020843">
    <property type="entry name" value="ER"/>
</dbReference>
<dbReference type="PANTHER" id="PTHR48106:SF8">
    <property type="entry name" value="OS02G0805600 PROTEIN"/>
    <property type="match status" value="1"/>
</dbReference>
<dbReference type="InterPro" id="IPR014189">
    <property type="entry name" value="Quinone_OxRdtase_PIG3"/>
</dbReference>
<proteinExistence type="predicted"/>
<dbReference type="InterPro" id="IPR036291">
    <property type="entry name" value="NAD(P)-bd_dom_sf"/>
</dbReference>
<keyword evidence="5" id="KW-1185">Reference proteome</keyword>
<evidence type="ECO:0000256" key="1">
    <source>
        <dbReference type="ARBA" id="ARBA00022857"/>
    </source>
</evidence>
<dbReference type="SUPFAM" id="SSF51735">
    <property type="entry name" value="NAD(P)-binding Rossmann-fold domains"/>
    <property type="match status" value="1"/>
</dbReference>